<sequence>MARAVVVVAVLEIVDSRDMARCGRGGGGRRREESGGDFSPKRAESALTLAIALRDPLTVCCGLQCRCRAGPGKQPRTAQRRR</sequence>
<organism evidence="2 3">
    <name type="scientific">Trichocladium antarcticum</name>
    <dbReference type="NCBI Taxonomy" id="1450529"/>
    <lineage>
        <taxon>Eukaryota</taxon>
        <taxon>Fungi</taxon>
        <taxon>Dikarya</taxon>
        <taxon>Ascomycota</taxon>
        <taxon>Pezizomycotina</taxon>
        <taxon>Sordariomycetes</taxon>
        <taxon>Sordariomycetidae</taxon>
        <taxon>Sordariales</taxon>
        <taxon>Chaetomiaceae</taxon>
        <taxon>Trichocladium</taxon>
    </lineage>
</organism>
<reference evidence="2" key="1">
    <citation type="journal article" date="2023" name="Mol. Phylogenet. Evol.">
        <title>Genome-scale phylogeny and comparative genomics of the fungal order Sordariales.</title>
        <authorList>
            <person name="Hensen N."/>
            <person name="Bonometti L."/>
            <person name="Westerberg I."/>
            <person name="Brannstrom I.O."/>
            <person name="Guillou S."/>
            <person name="Cros-Aarteil S."/>
            <person name="Calhoun S."/>
            <person name="Haridas S."/>
            <person name="Kuo A."/>
            <person name="Mondo S."/>
            <person name="Pangilinan J."/>
            <person name="Riley R."/>
            <person name="LaButti K."/>
            <person name="Andreopoulos B."/>
            <person name="Lipzen A."/>
            <person name="Chen C."/>
            <person name="Yan M."/>
            <person name="Daum C."/>
            <person name="Ng V."/>
            <person name="Clum A."/>
            <person name="Steindorff A."/>
            <person name="Ohm R.A."/>
            <person name="Martin F."/>
            <person name="Silar P."/>
            <person name="Natvig D.O."/>
            <person name="Lalanne C."/>
            <person name="Gautier V."/>
            <person name="Ament-Velasquez S.L."/>
            <person name="Kruys A."/>
            <person name="Hutchinson M.I."/>
            <person name="Powell A.J."/>
            <person name="Barry K."/>
            <person name="Miller A.N."/>
            <person name="Grigoriev I.V."/>
            <person name="Debuchy R."/>
            <person name="Gladieux P."/>
            <person name="Hiltunen Thoren M."/>
            <person name="Johannesson H."/>
        </authorList>
    </citation>
    <scope>NUCLEOTIDE SEQUENCE</scope>
    <source>
        <strain evidence="2">CBS 123565</strain>
    </source>
</reference>
<feature type="compositionally biased region" description="Basic and acidic residues" evidence="1">
    <location>
        <begin position="29"/>
        <end position="40"/>
    </location>
</feature>
<gene>
    <name evidence="2" type="ORF">BT67DRAFT_442104</name>
</gene>
<comment type="caution">
    <text evidence="2">The sequence shown here is derived from an EMBL/GenBank/DDBJ whole genome shotgun (WGS) entry which is preliminary data.</text>
</comment>
<dbReference type="EMBL" id="MU853409">
    <property type="protein sequence ID" value="KAK4134202.1"/>
    <property type="molecule type" value="Genomic_DNA"/>
</dbReference>
<dbReference type="Proteomes" id="UP001304895">
    <property type="component" value="Unassembled WGS sequence"/>
</dbReference>
<dbReference type="AlphaFoldDB" id="A0AAN6UJL0"/>
<evidence type="ECO:0000313" key="3">
    <source>
        <dbReference type="Proteomes" id="UP001304895"/>
    </source>
</evidence>
<keyword evidence="3" id="KW-1185">Reference proteome</keyword>
<reference evidence="2" key="2">
    <citation type="submission" date="2023-05" db="EMBL/GenBank/DDBJ databases">
        <authorList>
            <consortium name="Lawrence Berkeley National Laboratory"/>
            <person name="Steindorff A."/>
            <person name="Hensen N."/>
            <person name="Bonometti L."/>
            <person name="Westerberg I."/>
            <person name="Brannstrom I.O."/>
            <person name="Guillou S."/>
            <person name="Cros-Aarteil S."/>
            <person name="Calhoun S."/>
            <person name="Haridas S."/>
            <person name="Kuo A."/>
            <person name="Mondo S."/>
            <person name="Pangilinan J."/>
            <person name="Riley R."/>
            <person name="Labutti K."/>
            <person name="Andreopoulos B."/>
            <person name="Lipzen A."/>
            <person name="Chen C."/>
            <person name="Yanf M."/>
            <person name="Daum C."/>
            <person name="Ng V."/>
            <person name="Clum A."/>
            <person name="Ohm R."/>
            <person name="Martin F."/>
            <person name="Silar P."/>
            <person name="Natvig D."/>
            <person name="Lalanne C."/>
            <person name="Gautier V."/>
            <person name="Ament-Velasquez S.L."/>
            <person name="Kruys A."/>
            <person name="Hutchinson M.I."/>
            <person name="Powell A.J."/>
            <person name="Barry K."/>
            <person name="Miller A.N."/>
            <person name="Grigoriev I.V."/>
            <person name="Debuchy R."/>
            <person name="Gladieux P."/>
            <person name="Thoren M.H."/>
            <person name="Johannesson H."/>
        </authorList>
    </citation>
    <scope>NUCLEOTIDE SEQUENCE</scope>
    <source>
        <strain evidence="2">CBS 123565</strain>
    </source>
</reference>
<accession>A0AAN6UJL0</accession>
<feature type="region of interest" description="Disordered" evidence="1">
    <location>
        <begin position="21"/>
        <end position="40"/>
    </location>
</feature>
<name>A0AAN6UJL0_9PEZI</name>
<evidence type="ECO:0000256" key="1">
    <source>
        <dbReference type="SAM" id="MobiDB-lite"/>
    </source>
</evidence>
<protein>
    <submittedName>
        <fullName evidence="2">Uncharacterized protein</fullName>
    </submittedName>
</protein>
<evidence type="ECO:0000313" key="2">
    <source>
        <dbReference type="EMBL" id="KAK4134202.1"/>
    </source>
</evidence>
<proteinExistence type="predicted"/>